<reference evidence="2 3" key="1">
    <citation type="submission" date="2023-08" db="EMBL/GenBank/DDBJ databases">
        <title>Streptococcus ruminantium-associated sheep mastitis outbreak detected in Italy is distinct from bovine isolates.</title>
        <authorList>
            <person name="Rosa M.N."/>
            <person name="Vezina B."/>
            <person name="Tola S."/>
        </authorList>
    </citation>
    <scope>NUCLEOTIDE SEQUENCE [LARGE SCALE GENOMIC DNA]</scope>
    <source>
        <strain evidence="2 3">OM6730</strain>
    </source>
</reference>
<dbReference type="Proteomes" id="UP001228446">
    <property type="component" value="Unassembled WGS sequence"/>
</dbReference>
<feature type="transmembrane region" description="Helical" evidence="1">
    <location>
        <begin position="12"/>
        <end position="34"/>
    </location>
</feature>
<sequence length="254" mass="28004">MSETILKGTARRALYTMLASWGNIILFTGFAFFLTKFILGQVGTGRGGSDGTKILIAIGVFLFCILLASLGLYTLKSSQTIYYFKDGFTIGKNGEKILYQGLQYHFVPGTTPDRVMAIFYKSAGKIKRIPAVSYATNAFATFQEDVVEANLPQAIQKIENGGTVEFRAVGKGSATVKNLEKKLENGVKIKVNTESITFDDEVYNWADYTIISDYVGLVVVLDSETNKKIMSFNQKYLVEQPHILTGLVNILGGR</sequence>
<keyword evidence="1" id="KW-0472">Membrane</keyword>
<accession>A0ABU1B5N5</accession>
<keyword evidence="3" id="KW-1185">Reference proteome</keyword>
<evidence type="ECO:0000256" key="1">
    <source>
        <dbReference type="SAM" id="Phobius"/>
    </source>
</evidence>
<organism evidence="2 3">
    <name type="scientific">Streptococcus ruminantium</name>
    <dbReference type="NCBI Taxonomy" id="1917441"/>
    <lineage>
        <taxon>Bacteria</taxon>
        <taxon>Bacillati</taxon>
        <taxon>Bacillota</taxon>
        <taxon>Bacilli</taxon>
        <taxon>Lactobacillales</taxon>
        <taxon>Streptococcaceae</taxon>
        <taxon>Streptococcus</taxon>
    </lineage>
</organism>
<proteinExistence type="predicted"/>
<protein>
    <recommendedName>
        <fullName evidence="4">Band 7 domain-containing protein</fullName>
    </recommendedName>
</protein>
<feature type="transmembrane region" description="Helical" evidence="1">
    <location>
        <begin position="54"/>
        <end position="75"/>
    </location>
</feature>
<dbReference type="EMBL" id="JAVIBX010000022">
    <property type="protein sequence ID" value="MDQ8833409.1"/>
    <property type="molecule type" value="Genomic_DNA"/>
</dbReference>
<dbReference type="RefSeq" id="WP_308937554.1">
    <property type="nucleotide sequence ID" value="NZ_JAVIBP010000017.1"/>
</dbReference>
<keyword evidence="1" id="KW-0812">Transmembrane</keyword>
<evidence type="ECO:0000313" key="3">
    <source>
        <dbReference type="Proteomes" id="UP001228446"/>
    </source>
</evidence>
<evidence type="ECO:0008006" key="4">
    <source>
        <dbReference type="Google" id="ProtNLM"/>
    </source>
</evidence>
<name>A0ABU1B5N5_9STRE</name>
<evidence type="ECO:0000313" key="2">
    <source>
        <dbReference type="EMBL" id="MDQ8833409.1"/>
    </source>
</evidence>
<comment type="caution">
    <text evidence="2">The sequence shown here is derived from an EMBL/GenBank/DDBJ whole genome shotgun (WGS) entry which is preliminary data.</text>
</comment>
<gene>
    <name evidence="2" type="ORF">RFF62_06400</name>
</gene>
<keyword evidence="1" id="KW-1133">Transmembrane helix</keyword>